<proteinExistence type="predicted"/>
<keyword evidence="1" id="KW-0805">Transcription regulation</keyword>
<keyword evidence="4" id="KW-0539">Nucleus</keyword>
<name>A0ABR4HHK4_9EURO</name>
<evidence type="ECO:0000256" key="4">
    <source>
        <dbReference type="ARBA" id="ARBA00023242"/>
    </source>
</evidence>
<keyword evidence="8" id="KW-1185">Reference proteome</keyword>
<feature type="region of interest" description="Disordered" evidence="5">
    <location>
        <begin position="420"/>
        <end position="441"/>
    </location>
</feature>
<dbReference type="PROSITE" id="PS00463">
    <property type="entry name" value="ZN2_CY6_FUNGAL_1"/>
    <property type="match status" value="1"/>
</dbReference>
<dbReference type="Pfam" id="PF00172">
    <property type="entry name" value="Zn_clus"/>
    <property type="match status" value="1"/>
</dbReference>
<organism evidence="7 8">
    <name type="scientific">Aspergillus granulosus</name>
    <dbReference type="NCBI Taxonomy" id="176169"/>
    <lineage>
        <taxon>Eukaryota</taxon>
        <taxon>Fungi</taxon>
        <taxon>Dikarya</taxon>
        <taxon>Ascomycota</taxon>
        <taxon>Pezizomycotina</taxon>
        <taxon>Eurotiomycetes</taxon>
        <taxon>Eurotiomycetidae</taxon>
        <taxon>Eurotiales</taxon>
        <taxon>Aspergillaceae</taxon>
        <taxon>Aspergillus</taxon>
        <taxon>Aspergillus subgen. Nidulantes</taxon>
    </lineage>
</organism>
<dbReference type="SUPFAM" id="SSF57701">
    <property type="entry name" value="Zn2/Cys6 DNA-binding domain"/>
    <property type="match status" value="1"/>
</dbReference>
<dbReference type="InterPro" id="IPR001138">
    <property type="entry name" value="Zn2Cys6_DnaBD"/>
</dbReference>
<feature type="region of interest" description="Disordered" evidence="5">
    <location>
        <begin position="136"/>
        <end position="158"/>
    </location>
</feature>
<gene>
    <name evidence="7" type="ORF">BJX63DRAFT_431073</name>
</gene>
<evidence type="ECO:0000259" key="6">
    <source>
        <dbReference type="PROSITE" id="PS50048"/>
    </source>
</evidence>
<reference evidence="7 8" key="1">
    <citation type="submission" date="2024-07" db="EMBL/GenBank/DDBJ databases">
        <title>Section-level genome sequencing and comparative genomics of Aspergillus sections Usti and Cavernicolus.</title>
        <authorList>
            <consortium name="Lawrence Berkeley National Laboratory"/>
            <person name="Nybo J.L."/>
            <person name="Vesth T.C."/>
            <person name="Theobald S."/>
            <person name="Frisvad J.C."/>
            <person name="Larsen T.O."/>
            <person name="Kjaerboelling I."/>
            <person name="Rothschild-Mancinelli K."/>
            <person name="Lyhne E.K."/>
            <person name="Kogle M.E."/>
            <person name="Barry K."/>
            <person name="Clum A."/>
            <person name="Na H."/>
            <person name="Ledsgaard L."/>
            <person name="Lin J."/>
            <person name="Lipzen A."/>
            <person name="Kuo A."/>
            <person name="Riley R."/>
            <person name="Mondo S."/>
            <person name="Labutti K."/>
            <person name="Haridas S."/>
            <person name="Pangalinan J."/>
            <person name="Salamov A.A."/>
            <person name="Simmons B.A."/>
            <person name="Magnuson J.K."/>
            <person name="Chen J."/>
            <person name="Drula E."/>
            <person name="Henrissat B."/>
            <person name="Wiebenga A."/>
            <person name="Lubbers R.J."/>
            <person name="Gomes A.C."/>
            <person name="Makela M.R."/>
            <person name="Stajich J."/>
            <person name="Grigoriev I.V."/>
            <person name="Mortensen U.H."/>
            <person name="De Vries R.P."/>
            <person name="Baker S.E."/>
            <person name="Andersen M.R."/>
        </authorList>
    </citation>
    <scope>NUCLEOTIDE SEQUENCE [LARGE SCALE GENOMIC DNA]</scope>
    <source>
        <strain evidence="7 8">CBS 588.65</strain>
    </source>
</reference>
<protein>
    <recommendedName>
        <fullName evidence="6">Zn(2)-C6 fungal-type domain-containing protein</fullName>
    </recommendedName>
</protein>
<dbReference type="PANTHER" id="PTHR37534:SF24">
    <property type="entry name" value="MISCELLANEOUS ZN(II)2CYS6 TRANSCRIPTION FACTOR (EUROFUNG)-RELATED"/>
    <property type="match status" value="1"/>
</dbReference>
<feature type="region of interest" description="Disordered" evidence="5">
    <location>
        <begin position="205"/>
        <end position="260"/>
    </location>
</feature>
<evidence type="ECO:0000256" key="5">
    <source>
        <dbReference type="SAM" id="MobiDB-lite"/>
    </source>
</evidence>
<accession>A0ABR4HHK4</accession>
<dbReference type="InterPro" id="IPR036864">
    <property type="entry name" value="Zn2-C6_fun-type_DNA-bd_sf"/>
</dbReference>
<keyword evidence="2" id="KW-0238">DNA-binding</keyword>
<dbReference type="PANTHER" id="PTHR37534">
    <property type="entry name" value="TRANSCRIPTIONAL ACTIVATOR PROTEIN UGA3"/>
    <property type="match status" value="1"/>
</dbReference>
<comment type="caution">
    <text evidence="7">The sequence shown here is derived from an EMBL/GenBank/DDBJ whole genome shotgun (WGS) entry which is preliminary data.</text>
</comment>
<dbReference type="PROSITE" id="PS50048">
    <property type="entry name" value="ZN2_CY6_FUNGAL_2"/>
    <property type="match status" value="1"/>
</dbReference>
<feature type="compositionally biased region" description="Polar residues" evidence="5">
    <location>
        <begin position="420"/>
        <end position="431"/>
    </location>
</feature>
<evidence type="ECO:0000256" key="2">
    <source>
        <dbReference type="ARBA" id="ARBA00023125"/>
    </source>
</evidence>
<dbReference type="EMBL" id="JBFXLT010000030">
    <property type="protein sequence ID" value="KAL2814969.1"/>
    <property type="molecule type" value="Genomic_DNA"/>
</dbReference>
<feature type="compositionally biased region" description="Low complexity" evidence="5">
    <location>
        <begin position="206"/>
        <end position="233"/>
    </location>
</feature>
<sequence>MADSASISASNTENEARSAAPKFTRCRTGCLRCRKRRRKCDERKPRCQNCIDKNFDCNYGMQVTFLPKNSITVTAGELKSADLDKDRKESYGRIQFINEDPLAIDNLAGTFEESGSVLRSHSPASSTSVLSAPISPLRVSDGRRPSNAAGEPFHATSTPTVAPWALTNLINNPAPPVTLEPRIPSSTFSAKDEFAVRGLLALGTQPSSESTSASASVGPSAAASAPAEALPASVETPGPSHFLDHDLASGATSGSPPLLDNTPGRTIPGGEISPGFIDGILGISSTAVPAPTSASAVHNPPAPLGFGLVAQGHTNGHNYHQSHTYSYTNGGERGSSNSELWKMKLLQHYRYNVAPWLDICDLTHSFGITALQMAVASEERLLPALLALSEASVYAPRSHGVGPGSGRGFQAVHFDDTTTPLLSEHSNSQSRSHGRNDLEMKSDPNHAEIILLRVLEELRELVSDVSRAWAKADGGAYGYGTLQSLAHSAYGLGLDPAMYWMFLRMDLGKSMANNTPLRSPLPSHPIPSLALLCRTENTHSRVGHYAEVLLWLCGKALRCYHGDQYEDPAPSTESESWLQVFDELTQWHYLRPQEFQPMVELGPDETSLNPESEFPMLLFTNGAGALCNQLYHTAMLYMLECKPRTALLASQQSPVLSPLWHTQRVCGIALNNDRRQWWDPCLLASFLVAARHMTHEAQRFEIVDGFRRVQELTGWGVGEYLTQLREEWAFLDGVE</sequence>
<evidence type="ECO:0000313" key="7">
    <source>
        <dbReference type="EMBL" id="KAL2814969.1"/>
    </source>
</evidence>
<dbReference type="Proteomes" id="UP001610334">
    <property type="component" value="Unassembled WGS sequence"/>
</dbReference>
<evidence type="ECO:0000256" key="1">
    <source>
        <dbReference type="ARBA" id="ARBA00023015"/>
    </source>
</evidence>
<dbReference type="SMART" id="SM00066">
    <property type="entry name" value="GAL4"/>
    <property type="match status" value="1"/>
</dbReference>
<evidence type="ECO:0000256" key="3">
    <source>
        <dbReference type="ARBA" id="ARBA00023163"/>
    </source>
</evidence>
<keyword evidence="3" id="KW-0804">Transcription</keyword>
<feature type="domain" description="Zn(2)-C6 fungal-type" evidence="6">
    <location>
        <begin position="29"/>
        <end position="59"/>
    </location>
</feature>
<evidence type="ECO:0000313" key="8">
    <source>
        <dbReference type="Proteomes" id="UP001610334"/>
    </source>
</evidence>
<dbReference type="Gene3D" id="4.10.240.10">
    <property type="entry name" value="Zn(2)-C6 fungal-type DNA-binding domain"/>
    <property type="match status" value="1"/>
</dbReference>